<evidence type="ECO:0000313" key="2">
    <source>
        <dbReference type="Proteomes" id="UP001319104"/>
    </source>
</evidence>
<dbReference type="RefSeq" id="WP_213945540.1">
    <property type="nucleotide sequence ID" value="NZ_JAHBGI010000013.1"/>
</dbReference>
<accession>A0AAP2G4M7</accession>
<gene>
    <name evidence="1" type="ORF">KI659_11710</name>
</gene>
<evidence type="ECO:0000313" key="1">
    <source>
        <dbReference type="EMBL" id="MBS9524675.1"/>
    </source>
</evidence>
<keyword evidence="2" id="KW-1185">Reference proteome</keyword>
<dbReference type="EMBL" id="JAHCMY010000006">
    <property type="protein sequence ID" value="MBS9524675.1"/>
    <property type="molecule type" value="Genomic_DNA"/>
</dbReference>
<reference evidence="1 2" key="1">
    <citation type="submission" date="2021-05" db="EMBL/GenBank/DDBJ databases">
        <authorList>
            <person name="Zhang Z.D."/>
            <person name="Osman G."/>
        </authorList>
    </citation>
    <scope>NUCLEOTIDE SEQUENCE [LARGE SCALE GENOMIC DNA]</scope>
    <source>
        <strain evidence="1 2">KCTC 32217</strain>
    </source>
</reference>
<dbReference type="AlphaFoldDB" id="A0AAP2G4M7"/>
<proteinExistence type="predicted"/>
<comment type="caution">
    <text evidence="1">The sequence shown here is derived from an EMBL/GenBank/DDBJ whole genome shotgun (WGS) entry which is preliminary data.</text>
</comment>
<name>A0AAP2G4M7_9BACT</name>
<evidence type="ECO:0008006" key="3">
    <source>
        <dbReference type="Google" id="ProtNLM"/>
    </source>
</evidence>
<organism evidence="1 2">
    <name type="scientific">Litoribacter ruber</name>
    <dbReference type="NCBI Taxonomy" id="702568"/>
    <lineage>
        <taxon>Bacteria</taxon>
        <taxon>Pseudomonadati</taxon>
        <taxon>Bacteroidota</taxon>
        <taxon>Cytophagia</taxon>
        <taxon>Cytophagales</taxon>
        <taxon>Cyclobacteriaceae</taxon>
        <taxon>Litoribacter</taxon>
    </lineage>
</organism>
<dbReference type="Proteomes" id="UP001319104">
    <property type="component" value="Unassembled WGS sequence"/>
</dbReference>
<sequence>MDNQEIINQHLVRIVDLLGEVLAQVKGMDYQTFESNEQVKDTVYENLQEIGQAADELTRHNTFPEDLEVIANLKNFNGATYNQVTETNHQMVFGVIQNDFEEIIDIITEHELYQNRLS</sequence>
<protein>
    <recommendedName>
        <fullName evidence="3">DUF86 domain-containing protein</fullName>
    </recommendedName>
</protein>